<reference evidence="9 10" key="1">
    <citation type="submission" date="2016-03" db="EMBL/GenBank/DDBJ databases">
        <title>Chemosynthetic sulphur-oxidizing symbionts of marine invertebrate animals are capable of nitrogen fixation.</title>
        <authorList>
            <person name="Petersen J.M."/>
            <person name="Kemper A."/>
            <person name="Gruber-Vodicka H."/>
            <person name="Cardini U."/>
            <person name="Geest Mvander."/>
            <person name="Kleiner M."/>
            <person name="Bulgheresi S."/>
            <person name="Fussmann M."/>
            <person name="Herbold C."/>
            <person name="Seah B.K.B."/>
            <person name="Antony C.Paul."/>
            <person name="Liu D."/>
            <person name="Belitz A."/>
            <person name="Weber M."/>
        </authorList>
    </citation>
    <scope>NUCLEOTIDE SEQUENCE [LARGE SCALE GENOMIC DNA]</scope>
    <source>
        <strain evidence="9">G_D</strain>
    </source>
</reference>
<evidence type="ECO:0000256" key="3">
    <source>
        <dbReference type="ARBA" id="ARBA00022475"/>
    </source>
</evidence>
<evidence type="ECO:0000256" key="4">
    <source>
        <dbReference type="ARBA" id="ARBA00022692"/>
    </source>
</evidence>
<comment type="subcellular location">
    <subcellularLocation>
        <location evidence="1">Cell membrane</location>
        <topology evidence="1">Multi-pass membrane protein</topology>
    </subcellularLocation>
</comment>
<evidence type="ECO:0000256" key="5">
    <source>
        <dbReference type="ARBA" id="ARBA00022989"/>
    </source>
</evidence>
<keyword evidence="3" id="KW-1003">Cell membrane</keyword>
<dbReference type="InterPro" id="IPR050601">
    <property type="entry name" value="CPA3_antiporter_subunitC"/>
</dbReference>
<comment type="similarity">
    <text evidence="2">Belongs to the CPA3 antiporters (TC 2.A.63) subunit C family.</text>
</comment>
<evidence type="ECO:0000313" key="9">
    <source>
        <dbReference type="EMBL" id="ODB97507.1"/>
    </source>
</evidence>
<evidence type="ECO:0000256" key="6">
    <source>
        <dbReference type="ARBA" id="ARBA00023136"/>
    </source>
</evidence>
<accession>A0A1E2URW9</accession>
<dbReference type="PANTHER" id="PTHR34583">
    <property type="entry name" value="ANTIPORTER SUBUNIT MNHC2-RELATED"/>
    <property type="match status" value="1"/>
</dbReference>
<proteinExistence type="inferred from homology"/>
<evidence type="ECO:0000256" key="7">
    <source>
        <dbReference type="SAM" id="MobiDB-lite"/>
    </source>
</evidence>
<dbReference type="AlphaFoldDB" id="A0A1E2URW9"/>
<feature type="transmembrane region" description="Helical" evidence="8">
    <location>
        <begin position="77"/>
        <end position="103"/>
    </location>
</feature>
<dbReference type="InterPro" id="IPR039428">
    <property type="entry name" value="NUOK/Mnh_C1-like"/>
</dbReference>
<dbReference type="Pfam" id="PF00420">
    <property type="entry name" value="Oxidored_q2"/>
    <property type="match status" value="1"/>
</dbReference>
<dbReference type="Gene3D" id="1.10.287.3510">
    <property type="match status" value="1"/>
</dbReference>
<keyword evidence="4 8" id="KW-0812">Transmembrane</keyword>
<keyword evidence="10" id="KW-1185">Reference proteome</keyword>
<protein>
    <submittedName>
        <fullName evidence="9">Na+/H+ antiporter subunit C</fullName>
    </submittedName>
</protein>
<dbReference type="Proteomes" id="UP000094849">
    <property type="component" value="Unassembled WGS sequence"/>
</dbReference>
<dbReference type="GO" id="GO:0005886">
    <property type="term" value="C:plasma membrane"/>
    <property type="evidence" value="ECO:0007669"/>
    <property type="project" value="UniProtKB-SubCell"/>
</dbReference>
<comment type="caution">
    <text evidence="9">The sequence shown here is derived from an EMBL/GenBank/DDBJ whole genome shotgun (WGS) entry which is preliminary data.</text>
</comment>
<name>A0A1E2URW9_9GAMM</name>
<feature type="region of interest" description="Disordered" evidence="7">
    <location>
        <begin position="132"/>
        <end position="159"/>
    </location>
</feature>
<dbReference type="EMBL" id="LVJZ01000003">
    <property type="protein sequence ID" value="ODB97507.1"/>
    <property type="molecule type" value="Genomic_DNA"/>
</dbReference>
<dbReference type="STRING" id="1818881.A3196_12525"/>
<feature type="transmembrane region" description="Helical" evidence="8">
    <location>
        <begin position="35"/>
        <end position="57"/>
    </location>
</feature>
<evidence type="ECO:0000256" key="8">
    <source>
        <dbReference type="SAM" id="Phobius"/>
    </source>
</evidence>
<organism evidence="9 10">
    <name type="scientific">Candidatus Thiodiazotropha endoloripes</name>
    <dbReference type="NCBI Taxonomy" id="1818881"/>
    <lineage>
        <taxon>Bacteria</taxon>
        <taxon>Pseudomonadati</taxon>
        <taxon>Pseudomonadota</taxon>
        <taxon>Gammaproteobacteria</taxon>
        <taxon>Chromatiales</taxon>
        <taxon>Sedimenticolaceae</taxon>
        <taxon>Candidatus Thiodiazotropha</taxon>
    </lineage>
</organism>
<feature type="transmembrane region" description="Helical" evidence="8">
    <location>
        <begin position="6"/>
        <end position="28"/>
    </location>
</feature>
<evidence type="ECO:0000256" key="2">
    <source>
        <dbReference type="ARBA" id="ARBA00010388"/>
    </source>
</evidence>
<keyword evidence="5 8" id="KW-1133">Transmembrane helix</keyword>
<sequence length="159" mass="16954">MIPGVTLELILYVTALGLVIIGLAGVVLSSHLFRMVLALVIAEAGANLMLVLSGYRWDAVAPILMQRAEQPAMVDPVPQAMVLTAIVIGVGIQALAVSILIRIRQRYGNLKRREVAEKMDAEIAASAGIRRDISQDEPLGERPLSPLPAHTAESRGGDA</sequence>
<gene>
    <name evidence="9" type="ORF">A3196_12525</name>
</gene>
<keyword evidence="6 8" id="KW-0472">Membrane</keyword>
<evidence type="ECO:0000256" key="1">
    <source>
        <dbReference type="ARBA" id="ARBA00004651"/>
    </source>
</evidence>
<evidence type="ECO:0000313" key="10">
    <source>
        <dbReference type="Proteomes" id="UP000094849"/>
    </source>
</evidence>
<dbReference type="RefSeq" id="WP_069024544.1">
    <property type="nucleotide sequence ID" value="NZ_LVJZ01000003.1"/>
</dbReference>
<dbReference type="PANTHER" id="PTHR34583:SF2">
    <property type="entry name" value="ANTIPORTER SUBUNIT MNHC2-RELATED"/>
    <property type="match status" value="1"/>
</dbReference>